<evidence type="ECO:0000313" key="6">
    <source>
        <dbReference type="Proteomes" id="UP000294455"/>
    </source>
</evidence>
<dbReference type="AlphaFoldDB" id="A0A803FTY8"/>
<comment type="similarity">
    <text evidence="1">Belongs to the outer membrane OOP (TC 1.B.6) superfamily. OmpA family.</text>
</comment>
<evidence type="ECO:0000313" key="5">
    <source>
        <dbReference type="EMBL" id="VFP88374.1"/>
    </source>
</evidence>
<keyword evidence="2" id="KW-0812">Transmembrane</keyword>
<dbReference type="InterPro" id="IPR011250">
    <property type="entry name" value="OMP/PagP_B-barrel"/>
</dbReference>
<organism evidence="5 6">
    <name type="scientific">Buchnera aphidicola</name>
    <name type="common">Cinara piceae</name>
    <dbReference type="NCBI Taxonomy" id="1660043"/>
    <lineage>
        <taxon>Bacteria</taxon>
        <taxon>Pseudomonadati</taxon>
        <taxon>Pseudomonadota</taxon>
        <taxon>Gammaproteobacteria</taxon>
        <taxon>Enterobacterales</taxon>
        <taxon>Erwiniaceae</taxon>
        <taxon>Buchnera</taxon>
    </lineage>
</organism>
<dbReference type="GO" id="GO:0046930">
    <property type="term" value="C:pore complex"/>
    <property type="evidence" value="ECO:0007669"/>
    <property type="project" value="UniProtKB-KW"/>
</dbReference>
<evidence type="ECO:0000256" key="2">
    <source>
        <dbReference type="ARBA" id="ARBA00023114"/>
    </source>
</evidence>
<dbReference type="GO" id="GO:0009279">
    <property type="term" value="C:cell outer membrane"/>
    <property type="evidence" value="ECO:0007669"/>
    <property type="project" value="InterPro"/>
</dbReference>
<evidence type="ECO:0000256" key="3">
    <source>
        <dbReference type="SAM" id="SignalP"/>
    </source>
</evidence>
<reference evidence="5 6" key="1">
    <citation type="submission" date="2019-02" db="EMBL/GenBank/DDBJ databases">
        <authorList>
            <person name="Manzano-Marin A."/>
            <person name="Manzano-Marin A."/>
        </authorList>
    </citation>
    <scope>NUCLEOTIDE SEQUENCE [LARGE SCALE GENOMIC DNA]</scope>
    <source>
        <strain evidence="5 6">BuCipiceae</strain>
    </source>
</reference>
<proteinExistence type="inferred from homology"/>
<dbReference type="GO" id="GO:0015288">
    <property type="term" value="F:porin activity"/>
    <property type="evidence" value="ECO:0007669"/>
    <property type="project" value="UniProtKB-KW"/>
</dbReference>
<keyword evidence="2" id="KW-0813">Transport</keyword>
<dbReference type="OrthoDB" id="6552714at2"/>
<keyword evidence="2" id="KW-0626">Porin</keyword>
<accession>A0A803FTY8</accession>
<keyword evidence="2" id="KW-0406">Ion transport</keyword>
<evidence type="ECO:0000256" key="1">
    <source>
        <dbReference type="ARBA" id="ARBA00005710"/>
    </source>
</evidence>
<dbReference type="Pfam" id="PF01389">
    <property type="entry name" value="OmpA_membrane"/>
    <property type="match status" value="1"/>
</dbReference>
<evidence type="ECO:0000259" key="4">
    <source>
        <dbReference type="Pfam" id="PF01389"/>
    </source>
</evidence>
<feature type="chain" id="PRO_5031453882" evidence="3">
    <location>
        <begin position="22"/>
        <end position="351"/>
    </location>
</feature>
<feature type="signal peptide" evidence="3">
    <location>
        <begin position="1"/>
        <end position="21"/>
    </location>
</feature>
<keyword evidence="3" id="KW-0732">Signal</keyword>
<feature type="domain" description="Outer membrane protein OmpA-like transmembrane" evidence="4">
    <location>
        <begin position="68"/>
        <end position="203"/>
    </location>
</feature>
<dbReference type="SUPFAM" id="SSF56925">
    <property type="entry name" value="OMPA-like"/>
    <property type="match status" value="1"/>
</dbReference>
<gene>
    <name evidence="5" type="primary">ompA</name>
    <name evidence="5" type="ORF">BUCIPICE3303_220</name>
</gene>
<sequence>MKRISIIFVLLVSGLFSTVHAQSAPRMKKLDFGIQCNSFNLKNIFDKYKNLSYNNFNHIIKGFLALNPGIFTKYQLNPYLNFQLNSNIIEKIVKDIKTNAFNTYFSSIEYATNFMYPIRKNINFYTKIGAKLTTEVNNKKLLDIFLLSRYQQFNPILSVGIEYLFNNYLQGNMNINFHNSLKNINFNNLTKILNNIDAGISWKLCTNLSNIQKYNGQTFLQKKINVMRNEDLKYHMSHYVNNPIVSAEANRILENFKKTLNNEEKDKIILIITDHIGILGTHRCNKILSLKRTLMINKYLMKKDLLRQNFIIKKINTLKNKKFNIDNDFAYKKKILMDNMPINKKINIESK</sequence>
<dbReference type="EMBL" id="LR217739">
    <property type="protein sequence ID" value="VFP88374.1"/>
    <property type="molecule type" value="Genomic_DNA"/>
</dbReference>
<dbReference type="Proteomes" id="UP000294455">
    <property type="component" value="Chromosome"/>
</dbReference>
<dbReference type="RefSeq" id="WP_154049276.1">
    <property type="nucleotide sequence ID" value="NZ_LR217739.1"/>
</dbReference>
<dbReference type="Gene3D" id="2.40.160.20">
    <property type="match status" value="1"/>
</dbReference>
<dbReference type="InterPro" id="IPR000498">
    <property type="entry name" value="OmpA-like_TM_dom"/>
</dbReference>
<name>A0A803FTY8_9GAMM</name>
<protein>
    <submittedName>
        <fullName evidence="5">Outer membrane protein A</fullName>
    </submittedName>
</protein>